<organism evidence="1 2">
    <name type="scientific">Rhizophagus irregularis</name>
    <dbReference type="NCBI Taxonomy" id="588596"/>
    <lineage>
        <taxon>Eukaryota</taxon>
        <taxon>Fungi</taxon>
        <taxon>Fungi incertae sedis</taxon>
        <taxon>Mucoromycota</taxon>
        <taxon>Glomeromycotina</taxon>
        <taxon>Glomeromycetes</taxon>
        <taxon>Glomerales</taxon>
        <taxon>Glomeraceae</taxon>
        <taxon>Rhizophagus</taxon>
    </lineage>
</organism>
<feature type="non-terminal residue" evidence="1">
    <location>
        <position position="1"/>
    </location>
</feature>
<comment type="caution">
    <text evidence="1">The sequence shown here is derived from an EMBL/GenBank/DDBJ whole genome shotgun (WGS) entry which is preliminary data.</text>
</comment>
<proteinExistence type="predicted"/>
<protein>
    <submittedName>
        <fullName evidence="1">Uncharacterized protein</fullName>
    </submittedName>
</protein>
<dbReference type="AlphaFoldDB" id="A0A2N0QRR3"/>
<name>A0A2N0QRR3_9GLOM</name>
<sequence>VESILPQEYAISQTRQEINAYMEELIPIDFIDLNSTIVQEEPSEEPDITDPLIIEQVINAAEKSAYRSVKKILEYIIPSYIEKEY</sequence>
<evidence type="ECO:0000313" key="2">
    <source>
        <dbReference type="Proteomes" id="UP000232688"/>
    </source>
</evidence>
<reference evidence="1 2" key="1">
    <citation type="submission" date="2017-10" db="EMBL/GenBank/DDBJ databases">
        <title>Extensive intraspecific genome diversity in a model arbuscular mycorrhizal fungus.</title>
        <authorList>
            <person name="Chen E.C.H."/>
            <person name="Morin E."/>
            <person name="Baudet D."/>
            <person name="Noel J."/>
            <person name="Ndikumana S."/>
            <person name="Charron P."/>
            <person name="St-Onge C."/>
            <person name="Giorgi J."/>
            <person name="Grigoriev I.V."/>
            <person name="Roux C."/>
            <person name="Martin F.M."/>
            <person name="Corradi N."/>
        </authorList>
    </citation>
    <scope>NUCLEOTIDE SEQUENCE [LARGE SCALE GENOMIC DNA]</scope>
    <source>
        <strain evidence="1 2">A1</strain>
    </source>
</reference>
<dbReference type="VEuPathDB" id="FungiDB:RhiirA1_478643"/>
<gene>
    <name evidence="1" type="ORF">RhiirA1_478643</name>
</gene>
<evidence type="ECO:0000313" key="1">
    <source>
        <dbReference type="EMBL" id="PKC53745.1"/>
    </source>
</evidence>
<reference evidence="1 2" key="2">
    <citation type="submission" date="2017-10" db="EMBL/GenBank/DDBJ databases">
        <title>Genome analyses suggest a sexual origin of heterokaryosis in a supposedly ancient asexual fungus.</title>
        <authorList>
            <person name="Corradi N."/>
            <person name="Sedzielewska K."/>
            <person name="Noel J."/>
            <person name="Charron P."/>
            <person name="Farinelli L."/>
            <person name="Marton T."/>
            <person name="Kruger M."/>
            <person name="Pelin A."/>
            <person name="Brachmann A."/>
            <person name="Corradi N."/>
        </authorList>
    </citation>
    <scope>NUCLEOTIDE SEQUENCE [LARGE SCALE GENOMIC DNA]</scope>
    <source>
        <strain evidence="1 2">A1</strain>
    </source>
</reference>
<dbReference type="Proteomes" id="UP000232688">
    <property type="component" value="Unassembled WGS sequence"/>
</dbReference>
<accession>A0A2N0QRR3</accession>
<dbReference type="EMBL" id="LLXH01003871">
    <property type="protein sequence ID" value="PKC53745.1"/>
    <property type="molecule type" value="Genomic_DNA"/>
</dbReference>